<dbReference type="OrthoDB" id="10064100at2759"/>
<organism evidence="5 6">
    <name type="scientific">Helicoverpa armigera</name>
    <name type="common">Cotton bollworm</name>
    <name type="synonym">Heliothis armigera</name>
    <dbReference type="NCBI Taxonomy" id="29058"/>
    <lineage>
        <taxon>Eukaryota</taxon>
        <taxon>Metazoa</taxon>
        <taxon>Ecdysozoa</taxon>
        <taxon>Arthropoda</taxon>
        <taxon>Hexapoda</taxon>
        <taxon>Insecta</taxon>
        <taxon>Pterygota</taxon>
        <taxon>Neoptera</taxon>
        <taxon>Endopterygota</taxon>
        <taxon>Lepidoptera</taxon>
        <taxon>Glossata</taxon>
        <taxon>Ditrysia</taxon>
        <taxon>Noctuoidea</taxon>
        <taxon>Noctuidae</taxon>
        <taxon>Heliothinae</taxon>
        <taxon>Helicoverpa</taxon>
    </lineage>
</organism>
<evidence type="ECO:0000313" key="6">
    <source>
        <dbReference type="Proteomes" id="UP000249218"/>
    </source>
</evidence>
<dbReference type="SUPFAM" id="SSF57850">
    <property type="entry name" value="RING/U-box"/>
    <property type="match status" value="1"/>
</dbReference>
<feature type="repeat" description="WD" evidence="3">
    <location>
        <begin position="1"/>
        <end position="34"/>
    </location>
</feature>
<dbReference type="PROSITE" id="PS00678">
    <property type="entry name" value="WD_REPEATS_1"/>
    <property type="match status" value="1"/>
</dbReference>
<accession>A0A2W1BFS6</accession>
<dbReference type="GO" id="GO:0016567">
    <property type="term" value="P:protein ubiquitination"/>
    <property type="evidence" value="ECO:0007669"/>
    <property type="project" value="InterPro"/>
</dbReference>
<evidence type="ECO:0000256" key="3">
    <source>
        <dbReference type="PROSITE-ProRule" id="PRU00221"/>
    </source>
</evidence>
<dbReference type="SUPFAM" id="SSF50978">
    <property type="entry name" value="WD40 repeat-like"/>
    <property type="match status" value="1"/>
</dbReference>
<dbReference type="Pfam" id="PF00400">
    <property type="entry name" value="WD40"/>
    <property type="match status" value="1"/>
</dbReference>
<sequence length="375" mass="40528">MAADFCAAGAALLTAGLDGRACLWDVESGVQLRSLSLPAREGAAGEAGGGGVRAARASPRRPALLLLGTDDGLAPLWSLDQDDPRPLHVYAGHAEAVTCCAWAEDARLLATGDAAGELRVLAPPPRARTLRAEPHAHDPAGGIQSCDFASPSALELPDDTYLLATAGCDSLIKLWLIHYKELLAWRAPPDQPAGLAPDDDEAVPPCFWTREGVARWLRECVTRVPGSEMKLHEEEALIQRAEDANLTGSQLLSTPIEKLLETFGYERAEEGAEEGAEVSAARERLRGELQWLRAPPASPQREARAPHALRCPLSHALLREPARAADGFTYERANILDWFIAAEGAVSPISGRRLRNTRVQLNYAVRDQLRDFLLS</sequence>
<dbReference type="Gene3D" id="3.30.40.10">
    <property type="entry name" value="Zinc/RING finger domain, C3HC4 (zinc finger)"/>
    <property type="match status" value="1"/>
</dbReference>
<dbReference type="AlphaFoldDB" id="A0A2W1BFS6"/>
<dbReference type="PANTHER" id="PTHR46573">
    <property type="entry name" value="WD REPEAT, SAM AND U-BOX DOMAIN-CONTAINING PROTEIN 1"/>
    <property type="match status" value="1"/>
</dbReference>
<name>A0A2W1BFS6_HELAM</name>
<evidence type="ECO:0000313" key="5">
    <source>
        <dbReference type="EMBL" id="PZC70523.1"/>
    </source>
</evidence>
<dbReference type="InterPro" id="IPR015943">
    <property type="entry name" value="WD40/YVTN_repeat-like_dom_sf"/>
</dbReference>
<dbReference type="PROSITE" id="PS51698">
    <property type="entry name" value="U_BOX"/>
    <property type="match status" value="1"/>
</dbReference>
<evidence type="ECO:0000256" key="1">
    <source>
        <dbReference type="ARBA" id="ARBA00022574"/>
    </source>
</evidence>
<proteinExistence type="predicted"/>
<evidence type="ECO:0000259" key="4">
    <source>
        <dbReference type="PROSITE" id="PS51698"/>
    </source>
</evidence>
<dbReference type="InterPro" id="IPR003613">
    <property type="entry name" value="Ubox_domain"/>
</dbReference>
<dbReference type="InterPro" id="IPR013083">
    <property type="entry name" value="Znf_RING/FYVE/PHD"/>
</dbReference>
<keyword evidence="6" id="KW-1185">Reference proteome</keyword>
<dbReference type="PANTHER" id="PTHR46573:SF1">
    <property type="entry name" value="WD REPEAT, SAM AND U-BOX DOMAIN-CONTAINING PROTEIN 1"/>
    <property type="match status" value="1"/>
</dbReference>
<evidence type="ECO:0000256" key="2">
    <source>
        <dbReference type="ARBA" id="ARBA00022737"/>
    </source>
</evidence>
<dbReference type="InterPro" id="IPR001680">
    <property type="entry name" value="WD40_rpt"/>
</dbReference>
<gene>
    <name evidence="5" type="primary">HaOG215751</name>
    <name evidence="5" type="ORF">B5X24_HaOG215751</name>
</gene>
<dbReference type="SMART" id="SM00320">
    <property type="entry name" value="WD40"/>
    <property type="match status" value="2"/>
</dbReference>
<dbReference type="InterPro" id="IPR052085">
    <property type="entry name" value="WD-SAM-U-box"/>
</dbReference>
<protein>
    <recommendedName>
        <fullName evidence="4">U-box domain-containing protein</fullName>
    </recommendedName>
</protein>
<dbReference type="EMBL" id="KZ150563">
    <property type="protein sequence ID" value="PZC70523.1"/>
    <property type="molecule type" value="Genomic_DNA"/>
</dbReference>
<dbReference type="InterPro" id="IPR019775">
    <property type="entry name" value="WD40_repeat_CS"/>
</dbReference>
<dbReference type="PROSITE" id="PS50082">
    <property type="entry name" value="WD_REPEATS_2"/>
    <property type="match status" value="1"/>
</dbReference>
<dbReference type="Proteomes" id="UP000249218">
    <property type="component" value="Unassembled WGS sequence"/>
</dbReference>
<feature type="domain" description="U-box" evidence="4">
    <location>
        <begin position="304"/>
        <end position="375"/>
    </location>
</feature>
<dbReference type="SMART" id="SM00504">
    <property type="entry name" value="Ubox"/>
    <property type="match status" value="1"/>
</dbReference>
<reference evidence="5 6" key="1">
    <citation type="journal article" date="2017" name="BMC Biol.">
        <title>Genomic innovations, transcriptional plasticity and gene loss underlying the evolution and divergence of two highly polyphagous and invasive Helicoverpa pest species.</title>
        <authorList>
            <person name="Pearce S.L."/>
            <person name="Clarke D.F."/>
            <person name="East P.D."/>
            <person name="Elfekih S."/>
            <person name="Gordon K.H."/>
            <person name="Jermiin L.S."/>
            <person name="McGaughran A."/>
            <person name="Oakeshott J.G."/>
            <person name="Papanikolaou A."/>
            <person name="Perera O.P."/>
            <person name="Rane R.V."/>
            <person name="Richards S."/>
            <person name="Tay W.T."/>
            <person name="Walsh T.K."/>
            <person name="Anderson A."/>
            <person name="Anderson C.J."/>
            <person name="Asgari S."/>
            <person name="Board P.G."/>
            <person name="Bretschneider A."/>
            <person name="Campbell P.M."/>
            <person name="Chertemps T."/>
            <person name="Christeller J.T."/>
            <person name="Coppin C.W."/>
            <person name="Downes S.J."/>
            <person name="Duan G."/>
            <person name="Farnsworth C.A."/>
            <person name="Good R.T."/>
            <person name="Han L.B."/>
            <person name="Han Y.C."/>
            <person name="Hatje K."/>
            <person name="Horne I."/>
            <person name="Huang Y.P."/>
            <person name="Hughes D.S."/>
            <person name="Jacquin-Joly E."/>
            <person name="James W."/>
            <person name="Jhangiani S."/>
            <person name="Kollmar M."/>
            <person name="Kuwar S.S."/>
            <person name="Li S."/>
            <person name="Liu N.Y."/>
            <person name="Maibeche M.T."/>
            <person name="Miller J.R."/>
            <person name="Montagne N."/>
            <person name="Perry T."/>
            <person name="Qu J."/>
            <person name="Song S.V."/>
            <person name="Sutton G.G."/>
            <person name="Vogel H."/>
            <person name="Walenz B.P."/>
            <person name="Xu W."/>
            <person name="Zhang H.J."/>
            <person name="Zou Z."/>
            <person name="Batterham P."/>
            <person name="Edwards O.R."/>
            <person name="Feyereisen R."/>
            <person name="Gibbs R.A."/>
            <person name="Heckel D.G."/>
            <person name="McGrath A."/>
            <person name="Robin C."/>
            <person name="Scherer S.E."/>
            <person name="Worley K.C."/>
            <person name="Wu Y.D."/>
        </authorList>
    </citation>
    <scope>NUCLEOTIDE SEQUENCE [LARGE SCALE GENOMIC DNA]</scope>
    <source>
        <strain evidence="5">Harm_GR_Male_#8</strain>
        <tissue evidence="5">Whole organism</tissue>
    </source>
</reference>
<dbReference type="GO" id="GO:0004842">
    <property type="term" value="F:ubiquitin-protein transferase activity"/>
    <property type="evidence" value="ECO:0007669"/>
    <property type="project" value="InterPro"/>
</dbReference>
<dbReference type="InterPro" id="IPR036322">
    <property type="entry name" value="WD40_repeat_dom_sf"/>
</dbReference>
<dbReference type="Gene3D" id="2.130.10.10">
    <property type="entry name" value="YVTN repeat-like/Quinoprotein amine dehydrogenase"/>
    <property type="match status" value="1"/>
</dbReference>
<keyword evidence="2" id="KW-0677">Repeat</keyword>
<keyword evidence="1 3" id="KW-0853">WD repeat</keyword>
<dbReference type="Pfam" id="PF04564">
    <property type="entry name" value="U-box"/>
    <property type="match status" value="1"/>
</dbReference>